<evidence type="ECO:0000313" key="2">
    <source>
        <dbReference type="Proteomes" id="UP000789860"/>
    </source>
</evidence>
<accession>A0ACA9L2Y6</accession>
<evidence type="ECO:0000313" key="1">
    <source>
        <dbReference type="EMBL" id="CAG8508044.1"/>
    </source>
</evidence>
<organism evidence="1 2">
    <name type="scientific">Scutellospora calospora</name>
    <dbReference type="NCBI Taxonomy" id="85575"/>
    <lineage>
        <taxon>Eukaryota</taxon>
        <taxon>Fungi</taxon>
        <taxon>Fungi incertae sedis</taxon>
        <taxon>Mucoromycota</taxon>
        <taxon>Glomeromycotina</taxon>
        <taxon>Glomeromycetes</taxon>
        <taxon>Diversisporales</taxon>
        <taxon>Gigasporaceae</taxon>
        <taxon>Scutellospora</taxon>
    </lineage>
</organism>
<comment type="caution">
    <text evidence="1">The sequence shown here is derived from an EMBL/GenBank/DDBJ whole genome shotgun (WGS) entry which is preliminary data.</text>
</comment>
<dbReference type="EMBL" id="CAJVPM010004007">
    <property type="protein sequence ID" value="CAG8508044.1"/>
    <property type="molecule type" value="Genomic_DNA"/>
</dbReference>
<gene>
    <name evidence="1" type="ORF">SCALOS_LOCUS3534</name>
</gene>
<keyword evidence="2" id="KW-1185">Reference proteome</keyword>
<reference evidence="1" key="1">
    <citation type="submission" date="2021-06" db="EMBL/GenBank/DDBJ databases">
        <authorList>
            <person name="Kallberg Y."/>
            <person name="Tangrot J."/>
            <person name="Rosling A."/>
        </authorList>
    </citation>
    <scope>NUCLEOTIDE SEQUENCE</scope>
    <source>
        <strain evidence="1">AU212A</strain>
    </source>
</reference>
<name>A0ACA9L2Y6_9GLOM</name>
<protein>
    <submittedName>
        <fullName evidence="1">5690_t:CDS:1</fullName>
    </submittedName>
</protein>
<sequence>MEKSQIEESQIEENLMEGSSDYRDTIRKRKNRKNKTSQQHRERRWQQRATKKLETNMSRQNSTDVKMNEHEDDSDLLNINLHLEFSMSLSSDDNLVRSMETENECVDEQNLLNNTNLQQEFDTPQSDDENIFIHTDLLSSYLSEFDQKLLQRFCLKMDKLKHVLCLTCNECFLSIILVKGVCRCCYTKKSLLKKFSSENNMDPGEVSEELQGLTEIEEMLIAQVFPAMIVYRLRGGQHRYSGNIINFPQDVEEFTTRLLRHPSSLNVLIVH</sequence>
<proteinExistence type="predicted"/>
<dbReference type="Proteomes" id="UP000789860">
    <property type="component" value="Unassembled WGS sequence"/>
</dbReference>